<gene>
    <name evidence="3" type="ORF">IAA28_10000</name>
</gene>
<name>A0A9D1W5Q4_9FIRM</name>
<reference evidence="3" key="2">
    <citation type="submission" date="2021-04" db="EMBL/GenBank/DDBJ databases">
        <authorList>
            <person name="Gilroy R."/>
        </authorList>
    </citation>
    <scope>NUCLEOTIDE SEQUENCE</scope>
    <source>
        <strain evidence="3">ChiGjej4B4-12881</strain>
    </source>
</reference>
<dbReference type="GO" id="GO:0016787">
    <property type="term" value="F:hydrolase activity"/>
    <property type="evidence" value="ECO:0007669"/>
    <property type="project" value="UniProtKB-KW"/>
</dbReference>
<evidence type="ECO:0000256" key="1">
    <source>
        <dbReference type="SAM" id="SignalP"/>
    </source>
</evidence>
<dbReference type="InterPro" id="IPR011105">
    <property type="entry name" value="Cell_wall_hydrolase_SleB"/>
</dbReference>
<dbReference type="InterPro" id="IPR042047">
    <property type="entry name" value="SleB_dom1"/>
</dbReference>
<dbReference type="Pfam" id="PF07486">
    <property type="entry name" value="Hydrolase_2"/>
    <property type="match status" value="1"/>
</dbReference>
<sequence length="240" mass="26607">MCMLTFKRHRFAALAAAVLVALILALTTGSSMTTEAARTIDNTKEGQTGPGYVINARLNVAAADAQNLRDGNMLAGGLLQQSVQRQMEKEEMLRLRTEENKKLLEEQAKRDARAAINCSDEDYNTLLRIVQAEAGVCDEKGKILVANVIINRVKSPRFPNTIRGVVYQANQFSPVSNGSINRVRVTQETIDCVDRALAGEDYSQGALFFMNRGRSRSGAVGWFDRSLTYLFSHDGHEFFK</sequence>
<feature type="chain" id="PRO_5038386215" evidence="1">
    <location>
        <begin position="37"/>
        <end position="240"/>
    </location>
</feature>
<protein>
    <submittedName>
        <fullName evidence="3">Cell wall hydrolase</fullName>
    </submittedName>
</protein>
<dbReference type="EMBL" id="DXEU01000182">
    <property type="protein sequence ID" value="HIX53120.1"/>
    <property type="molecule type" value="Genomic_DNA"/>
</dbReference>
<organism evidence="3 4">
    <name type="scientific">Candidatus Lachnoclostridium stercoripullorum</name>
    <dbReference type="NCBI Taxonomy" id="2838635"/>
    <lineage>
        <taxon>Bacteria</taxon>
        <taxon>Bacillati</taxon>
        <taxon>Bacillota</taxon>
        <taxon>Clostridia</taxon>
        <taxon>Lachnospirales</taxon>
        <taxon>Lachnospiraceae</taxon>
    </lineage>
</organism>
<feature type="domain" description="Cell wall hydrolase SleB" evidence="2">
    <location>
        <begin position="139"/>
        <end position="238"/>
    </location>
</feature>
<evidence type="ECO:0000313" key="4">
    <source>
        <dbReference type="Proteomes" id="UP000886780"/>
    </source>
</evidence>
<dbReference type="Proteomes" id="UP000886780">
    <property type="component" value="Unassembled WGS sequence"/>
</dbReference>
<keyword evidence="3" id="KW-0378">Hydrolase</keyword>
<dbReference type="AlphaFoldDB" id="A0A9D1W5Q4"/>
<evidence type="ECO:0000259" key="2">
    <source>
        <dbReference type="Pfam" id="PF07486"/>
    </source>
</evidence>
<reference evidence="3" key="1">
    <citation type="journal article" date="2021" name="PeerJ">
        <title>Extensive microbial diversity within the chicken gut microbiome revealed by metagenomics and culture.</title>
        <authorList>
            <person name="Gilroy R."/>
            <person name="Ravi A."/>
            <person name="Getino M."/>
            <person name="Pursley I."/>
            <person name="Horton D.L."/>
            <person name="Alikhan N.F."/>
            <person name="Baker D."/>
            <person name="Gharbi K."/>
            <person name="Hall N."/>
            <person name="Watson M."/>
            <person name="Adriaenssens E.M."/>
            <person name="Foster-Nyarko E."/>
            <person name="Jarju S."/>
            <person name="Secka A."/>
            <person name="Antonio M."/>
            <person name="Oren A."/>
            <person name="Chaudhuri R.R."/>
            <person name="La Ragione R."/>
            <person name="Hildebrand F."/>
            <person name="Pallen M.J."/>
        </authorList>
    </citation>
    <scope>NUCLEOTIDE SEQUENCE</scope>
    <source>
        <strain evidence="3">ChiGjej4B4-12881</strain>
    </source>
</reference>
<accession>A0A9D1W5Q4</accession>
<keyword evidence="1" id="KW-0732">Signal</keyword>
<evidence type="ECO:0000313" key="3">
    <source>
        <dbReference type="EMBL" id="HIX53120.1"/>
    </source>
</evidence>
<comment type="caution">
    <text evidence="3">The sequence shown here is derived from an EMBL/GenBank/DDBJ whole genome shotgun (WGS) entry which is preliminary data.</text>
</comment>
<dbReference type="Gene3D" id="1.10.10.2520">
    <property type="entry name" value="Cell wall hydrolase SleB, domain 1"/>
    <property type="match status" value="1"/>
</dbReference>
<feature type="signal peptide" evidence="1">
    <location>
        <begin position="1"/>
        <end position="36"/>
    </location>
</feature>
<proteinExistence type="predicted"/>